<dbReference type="PROSITE" id="PS50878">
    <property type="entry name" value="RT_POL"/>
    <property type="match status" value="1"/>
</dbReference>
<reference evidence="2" key="2">
    <citation type="submission" date="2025-09" db="UniProtKB">
        <authorList>
            <consortium name="Ensembl"/>
        </authorList>
    </citation>
    <scope>IDENTIFICATION</scope>
</reference>
<dbReference type="SUPFAM" id="SSF56219">
    <property type="entry name" value="DNase I-like"/>
    <property type="match status" value="1"/>
</dbReference>
<dbReference type="InterPro" id="IPR000477">
    <property type="entry name" value="RT_dom"/>
</dbReference>
<dbReference type="Pfam" id="PF03372">
    <property type="entry name" value="Exo_endo_phos"/>
    <property type="match status" value="1"/>
</dbReference>
<dbReference type="InterPro" id="IPR005135">
    <property type="entry name" value="Endo/exonuclease/phosphatase"/>
</dbReference>
<proteinExistence type="predicted"/>
<dbReference type="InterPro" id="IPR036691">
    <property type="entry name" value="Endo/exonu/phosph_ase_sf"/>
</dbReference>
<dbReference type="GO" id="GO:0003824">
    <property type="term" value="F:catalytic activity"/>
    <property type="evidence" value="ECO:0007669"/>
    <property type="project" value="InterPro"/>
</dbReference>
<reference evidence="2" key="1">
    <citation type="submission" date="2025-08" db="UniProtKB">
        <authorList>
            <consortium name="Ensembl"/>
        </authorList>
    </citation>
    <scope>IDENTIFICATION</scope>
</reference>
<accession>A0A8P4G830</accession>
<dbReference type="SUPFAM" id="SSF56672">
    <property type="entry name" value="DNA/RNA polymerases"/>
    <property type="match status" value="1"/>
</dbReference>
<evidence type="ECO:0000313" key="3">
    <source>
        <dbReference type="Proteomes" id="UP000694389"/>
    </source>
</evidence>
<dbReference type="Gene3D" id="3.60.10.10">
    <property type="entry name" value="Endonuclease/exonuclease/phosphatase"/>
    <property type="match status" value="1"/>
</dbReference>
<dbReference type="Pfam" id="PF00078">
    <property type="entry name" value="RVT_1"/>
    <property type="match status" value="1"/>
</dbReference>
<name>A0A8P4G830_DICLA</name>
<dbReference type="PANTHER" id="PTHR33332">
    <property type="entry name" value="REVERSE TRANSCRIPTASE DOMAIN-CONTAINING PROTEIN"/>
    <property type="match status" value="1"/>
</dbReference>
<dbReference type="Ensembl" id="ENSDLAT00005085075.1">
    <property type="protein sequence ID" value="ENSDLAP00005069037.1"/>
    <property type="gene ID" value="ENSDLAG00005033526.1"/>
</dbReference>
<evidence type="ECO:0000313" key="2">
    <source>
        <dbReference type="Ensembl" id="ENSDLAP00005069037.1"/>
    </source>
</evidence>
<dbReference type="InterPro" id="IPR043502">
    <property type="entry name" value="DNA/RNA_pol_sf"/>
</dbReference>
<dbReference type="AlphaFoldDB" id="A0A8P4G830"/>
<dbReference type="CDD" id="cd01650">
    <property type="entry name" value="RT_nLTR_like"/>
    <property type="match status" value="1"/>
</dbReference>
<keyword evidence="3" id="KW-1185">Reference proteome</keyword>
<sequence>MKCGLLNIRSLSSKAVLVNELISDYDIDLLCLTETWLSHKEYVSLNESTPPSHINTHIPRGTGRGGGVAAIYDSSVLMDPKPKLNYNSFESLVLSLSHPNWKTLQPVLFVIVYRAPGPYSDFISEFSEFLSSLVLKSDKVIIVGDFNIHVDVDNDSLSNAFISLIDSIGFCQSVNKPTHCFNHTLDLVLSYGIDIEHLIVFPHNPFLSDHYLITFEFILLDYKPLGKTSYSRCLSDSAVAKFKEEIPSVFNSMPCLNLTESYNNFSPSEIDNLVDSATGSLRSTLDSIAPIKRKLLKHRRLAPWYNHQTRQLKQIARKSERKWRSSKLSEYRSNWQDDLKIYRKALRNARGAYYSALIEENKNNPRFLFSTVARLTESHSSIEPHIPINLSSNDFMSFFYNKIITIREKINHQLPSTVISGSPSSGTSVNVNLDVYLDCFSAIDLHQLTSIISSSKPSTCLLDPIPTRLLKEVVPLIGTSLLDMINLSLLSGYVPQSFKVAVIKPLLKKSTLDPGVLANYRPISNLPFLSKILEKVVAKELCDFLHNNSLFEDFQSGFRVHHSTETALVKVNNDLLIASDNGLVSVLVLLDLSAAFDTIDHDILLQRLEHQIGIKGTALTWFKSYLSDRSQFVHVNDESSINTKVSHGVPQGSVLGPILFTLYMLPLGNIIRNHSINFHCYADDTQLYLSIKPNEINQLSKLQTCLKDIKSWMTCNFLMLNSEKTEILVLGPKNLRDSLSKDIVTLDGINLASSTTVRNLGVIFDQDLSFNSHIKQTSRTAFFHLRNIRKIRHILSQTDAEKLIHAFVTSRLDYCNSLLSGCPNKSIKTLQLIQNAAARVLTGTRKRDHISPVLATLHWLPIKCRIEFKILLLTYKALHGQAPSYLKELIVPYYPTRTLRSLNAGLLVVPIVSKSRTGARAFSYQAPLLWNQLPVVVREADTLTTFKSRLKTFLFDKAYS</sequence>
<feature type="domain" description="Reverse transcriptase" evidence="1">
    <location>
        <begin position="487"/>
        <end position="751"/>
    </location>
</feature>
<protein>
    <recommendedName>
        <fullName evidence="1">Reverse transcriptase domain-containing protein</fullName>
    </recommendedName>
</protein>
<dbReference type="Proteomes" id="UP000694389">
    <property type="component" value="Unassembled WGS sequence"/>
</dbReference>
<evidence type="ECO:0000259" key="1">
    <source>
        <dbReference type="PROSITE" id="PS50878"/>
    </source>
</evidence>
<organism evidence="2 3">
    <name type="scientific">Dicentrarchus labrax</name>
    <name type="common">European seabass</name>
    <name type="synonym">Morone labrax</name>
    <dbReference type="NCBI Taxonomy" id="13489"/>
    <lineage>
        <taxon>Eukaryota</taxon>
        <taxon>Metazoa</taxon>
        <taxon>Chordata</taxon>
        <taxon>Craniata</taxon>
        <taxon>Vertebrata</taxon>
        <taxon>Euteleostomi</taxon>
        <taxon>Actinopterygii</taxon>
        <taxon>Neopterygii</taxon>
        <taxon>Teleostei</taxon>
        <taxon>Neoteleostei</taxon>
        <taxon>Acanthomorphata</taxon>
        <taxon>Eupercaria</taxon>
        <taxon>Moronidae</taxon>
        <taxon>Dicentrarchus</taxon>
    </lineage>
</organism>
<dbReference type="GeneTree" id="ENSGT00980000198573"/>